<proteinExistence type="predicted"/>
<dbReference type="AlphaFoldDB" id="A0AAV0VNU8"/>
<dbReference type="EMBL" id="CARXXK010000001">
    <property type="protein sequence ID" value="CAI6344582.1"/>
    <property type="molecule type" value="Genomic_DNA"/>
</dbReference>
<organism evidence="1 2">
    <name type="scientific">Macrosiphum euphorbiae</name>
    <name type="common">potato aphid</name>
    <dbReference type="NCBI Taxonomy" id="13131"/>
    <lineage>
        <taxon>Eukaryota</taxon>
        <taxon>Metazoa</taxon>
        <taxon>Ecdysozoa</taxon>
        <taxon>Arthropoda</taxon>
        <taxon>Hexapoda</taxon>
        <taxon>Insecta</taxon>
        <taxon>Pterygota</taxon>
        <taxon>Neoptera</taxon>
        <taxon>Paraneoptera</taxon>
        <taxon>Hemiptera</taxon>
        <taxon>Sternorrhyncha</taxon>
        <taxon>Aphidomorpha</taxon>
        <taxon>Aphidoidea</taxon>
        <taxon>Aphididae</taxon>
        <taxon>Macrosiphini</taxon>
        <taxon>Macrosiphum</taxon>
    </lineage>
</organism>
<keyword evidence="2" id="KW-1185">Reference proteome</keyword>
<name>A0AAV0VNU8_9HEMI</name>
<protein>
    <submittedName>
        <fullName evidence="1">Uncharacterized protein</fullName>
    </submittedName>
</protein>
<dbReference type="Proteomes" id="UP001160148">
    <property type="component" value="Unassembled WGS sequence"/>
</dbReference>
<comment type="caution">
    <text evidence="1">The sequence shown here is derived from an EMBL/GenBank/DDBJ whole genome shotgun (WGS) entry which is preliminary data.</text>
</comment>
<gene>
    <name evidence="1" type="ORF">MEUPH1_LOCUS1700</name>
</gene>
<evidence type="ECO:0000313" key="1">
    <source>
        <dbReference type="EMBL" id="CAI6344582.1"/>
    </source>
</evidence>
<reference evidence="1 2" key="1">
    <citation type="submission" date="2023-01" db="EMBL/GenBank/DDBJ databases">
        <authorList>
            <person name="Whitehead M."/>
        </authorList>
    </citation>
    <scope>NUCLEOTIDE SEQUENCE [LARGE SCALE GENOMIC DNA]</scope>
</reference>
<accession>A0AAV0VNU8</accession>
<sequence>MPNTGCEFVTCVHDIVGEGQKLYQKLPKSQQRFAIDCTAASCPTNIHCDFQLLPVIQQLWSYLFNAIYCTWSVDCENVSRPSENGPG</sequence>
<evidence type="ECO:0000313" key="2">
    <source>
        <dbReference type="Proteomes" id="UP001160148"/>
    </source>
</evidence>